<evidence type="ECO:0000256" key="1">
    <source>
        <dbReference type="ARBA" id="ARBA00011040"/>
    </source>
</evidence>
<accession>A0A9X2D4K1</accession>
<dbReference type="Pfam" id="PF02374">
    <property type="entry name" value="ArsA_ATPase"/>
    <property type="match status" value="1"/>
</dbReference>
<comment type="similarity">
    <text evidence="1">Belongs to the arsA ATPase family.</text>
</comment>
<gene>
    <name evidence="4" type="ORF">M8330_03040</name>
</gene>
<dbReference type="NCBIfam" id="TIGR00345">
    <property type="entry name" value="GET3_arsA_TRC40"/>
    <property type="match status" value="1"/>
</dbReference>
<dbReference type="Gene3D" id="3.40.50.300">
    <property type="entry name" value="P-loop containing nucleotide triphosphate hydrolases"/>
    <property type="match status" value="1"/>
</dbReference>
<dbReference type="CDD" id="cd02035">
    <property type="entry name" value="ArsA"/>
    <property type="match status" value="1"/>
</dbReference>
<dbReference type="RefSeq" id="WP_250826137.1">
    <property type="nucleotide sequence ID" value="NZ_JAMOIL010000002.1"/>
</dbReference>
<keyword evidence="5" id="KW-1185">Reference proteome</keyword>
<dbReference type="SUPFAM" id="SSF52540">
    <property type="entry name" value="P-loop containing nucleoside triphosphate hydrolases"/>
    <property type="match status" value="1"/>
</dbReference>
<comment type="caution">
    <text evidence="4">The sequence shown here is derived from an EMBL/GenBank/DDBJ whole genome shotgun (WGS) entry which is preliminary data.</text>
</comment>
<proteinExistence type="inferred from homology"/>
<dbReference type="InterPro" id="IPR016300">
    <property type="entry name" value="ATPase_ArsA/GET3"/>
</dbReference>
<feature type="domain" description="ArsA/GET3 Anion-transporting ATPase-like" evidence="3">
    <location>
        <begin position="14"/>
        <end position="327"/>
    </location>
</feature>
<dbReference type="PANTHER" id="PTHR10803">
    <property type="entry name" value="ARSENICAL PUMP-DRIVING ATPASE ARSENITE-TRANSLOCATING ATPASE"/>
    <property type="match status" value="1"/>
</dbReference>
<evidence type="ECO:0000259" key="3">
    <source>
        <dbReference type="Pfam" id="PF02374"/>
    </source>
</evidence>
<evidence type="ECO:0000313" key="5">
    <source>
        <dbReference type="Proteomes" id="UP001139485"/>
    </source>
</evidence>
<dbReference type="Proteomes" id="UP001139485">
    <property type="component" value="Unassembled WGS sequence"/>
</dbReference>
<dbReference type="GO" id="GO:0016887">
    <property type="term" value="F:ATP hydrolysis activity"/>
    <property type="evidence" value="ECO:0007669"/>
    <property type="project" value="InterPro"/>
</dbReference>
<dbReference type="InterPro" id="IPR025723">
    <property type="entry name" value="ArsA/GET3_ATPase-like"/>
</dbReference>
<name>A0A9X2D4K1_9ACTN</name>
<feature type="compositionally biased region" description="Low complexity" evidence="2">
    <location>
        <begin position="337"/>
        <end position="355"/>
    </location>
</feature>
<reference evidence="4" key="1">
    <citation type="submission" date="2022-05" db="EMBL/GenBank/DDBJ databases">
        <authorList>
            <person name="Tuo L."/>
        </authorList>
    </citation>
    <scope>NUCLEOTIDE SEQUENCE</scope>
    <source>
        <strain evidence="4">BSK12Z-4</strain>
    </source>
</reference>
<dbReference type="PANTHER" id="PTHR10803:SF3">
    <property type="entry name" value="ATPASE GET3"/>
    <property type="match status" value="1"/>
</dbReference>
<dbReference type="GO" id="GO:0005524">
    <property type="term" value="F:ATP binding"/>
    <property type="evidence" value="ECO:0007669"/>
    <property type="project" value="InterPro"/>
</dbReference>
<protein>
    <submittedName>
        <fullName evidence="4">ArsA family ATPase</fullName>
    </submittedName>
</protein>
<sequence length="355" mass="37304">MAGARRPAASSPAVLLVVGKGGVGKTSLACASALARARAGARVLLVSTDPAHNLGHAWGAELGDEPRRVADCGAGHVDAVEIDPAATVDAHLAAVRGRLRRLLPERMHGPADRHLEQARHAPGTHEAAVLERLADVVTSGLRTHDAVVVDTAPTGHTLRLMALPERLTTWTESLLANRDRSERFGAALRGLGGGDRATDPTADRDAELRRVLLRRRDRLAGLRDVLVDPARCGARLVLTAERMPVAETLALHAELGELGIAVDSVVVNRRSPDDGPVLRARRQAEERWLGELVVGLGPDAASVQEVPLLPDDLVGESGLGLLADLLPDPLPDPLPDALPDAGATGRAPARPGSDH</sequence>
<dbReference type="InterPro" id="IPR027417">
    <property type="entry name" value="P-loop_NTPase"/>
</dbReference>
<evidence type="ECO:0000256" key="2">
    <source>
        <dbReference type="SAM" id="MobiDB-lite"/>
    </source>
</evidence>
<organism evidence="4 5">
    <name type="scientific">Nocardioides bruguierae</name>
    <dbReference type="NCBI Taxonomy" id="2945102"/>
    <lineage>
        <taxon>Bacteria</taxon>
        <taxon>Bacillati</taxon>
        <taxon>Actinomycetota</taxon>
        <taxon>Actinomycetes</taxon>
        <taxon>Propionibacteriales</taxon>
        <taxon>Nocardioidaceae</taxon>
        <taxon>Nocardioides</taxon>
    </lineage>
</organism>
<dbReference type="AlphaFoldDB" id="A0A9X2D4K1"/>
<dbReference type="EMBL" id="JAMOIL010000002">
    <property type="protein sequence ID" value="MCM0619272.1"/>
    <property type="molecule type" value="Genomic_DNA"/>
</dbReference>
<evidence type="ECO:0000313" key="4">
    <source>
        <dbReference type="EMBL" id="MCM0619272.1"/>
    </source>
</evidence>
<feature type="region of interest" description="Disordered" evidence="2">
    <location>
        <begin position="326"/>
        <end position="355"/>
    </location>
</feature>